<evidence type="ECO:0000313" key="1">
    <source>
        <dbReference type="EMBL" id="SVA20860.1"/>
    </source>
</evidence>
<protein>
    <submittedName>
        <fullName evidence="1">Uncharacterized protein</fullName>
    </submittedName>
</protein>
<proteinExistence type="predicted"/>
<accession>A0A381TXY3</accession>
<reference evidence="1" key="1">
    <citation type="submission" date="2018-05" db="EMBL/GenBank/DDBJ databases">
        <authorList>
            <person name="Lanie J.A."/>
            <person name="Ng W.-L."/>
            <person name="Kazmierczak K.M."/>
            <person name="Andrzejewski T.M."/>
            <person name="Davidsen T.M."/>
            <person name="Wayne K.J."/>
            <person name="Tettelin H."/>
            <person name="Glass J.I."/>
            <person name="Rusch D."/>
            <person name="Podicherti R."/>
            <person name="Tsui H.-C.T."/>
            <person name="Winkler M.E."/>
        </authorList>
    </citation>
    <scope>NUCLEOTIDE SEQUENCE</scope>
</reference>
<organism evidence="1">
    <name type="scientific">marine metagenome</name>
    <dbReference type="NCBI Taxonomy" id="408172"/>
    <lineage>
        <taxon>unclassified sequences</taxon>
        <taxon>metagenomes</taxon>
        <taxon>ecological metagenomes</taxon>
    </lineage>
</organism>
<sequence length="618" mass="71328">MYLFKTNQFLLILLFIGTIAGQSQDEEEPKTFLFGLIKFDTSSPYEEGYWIDRWFRAREFSTPITFMPIEIRFGGGFNGKLSGSFASPSAGDMDNWIWYDNEEIEPFNQEMINIFGTSLDMDLMMINIPNYVTNTSWMNVLTGLNYRSSTLLNPKSIPYEEWGTNNETWNLNRKFSPSVTEYLITNTLQWQPFSWWYMNFRYGYGWASSTFYLNPDTEQIEPEPNGTGTSMAAALGIRFIIDPGKVNRFSIGVDLRHSYTKINNIIDPSDLTPMNRFDLANYGVYFTLSAFYGGKNTIGDEAKGIYFRKDYISAKKKFVHFLKQFPAHANRYRAEMYVKECNKKIPYQIMDEGLLFDDKGETERALGKYLTAKSKVVTNDTLIIDALDFRIDEIARKWMNQAETILGNEQYIDAYQMVKKVAQFSDIGTRALKRFQSYVILGEGKKLQSIVILGKAMNKYTEALEMNGELEFEIKALQYQAGIQLAGLANKADEFEEIQMAIHSLERAREFAGGIGNRNEQLIIDLRSKLSDLDKHKARIGINEHMEEARAIQAVARSPRLKIGMTVPQIQELLGEPHEKISRKNDIDHAEELWIYYIKDGTLQLSFQDYQLFKIEEI</sequence>
<gene>
    <name evidence="1" type="ORF">METZ01_LOCUS73714</name>
</gene>
<dbReference type="AlphaFoldDB" id="A0A381TXY3"/>
<dbReference type="EMBL" id="UINC01005363">
    <property type="protein sequence ID" value="SVA20860.1"/>
    <property type="molecule type" value="Genomic_DNA"/>
</dbReference>
<name>A0A381TXY3_9ZZZZ</name>